<evidence type="ECO:0000259" key="1">
    <source>
        <dbReference type="Pfam" id="PF01872"/>
    </source>
</evidence>
<sequence length="240" mass="26153">MVLEAAEYAVLSPEREDHLRTRIAHRLGFRAAPVCMCAIDSREAGTMRKLIFAMNATLDGYIAAPGDDLGWSGGEGPDSSPSDELFQWWSDRVDATGLALYGRKLWEAMSSHWPTADKQPDATPAVIEYAGRWRDMPKVVFSSTTSTVDWNTRLVTGDAVTEITRLKADDGGPMDIGGATLAAAAMRAGLIDEYAIVTHPVLVGGGTPFFTALDNWVNLSLVETRTFPGGVVLTRYETRR</sequence>
<feature type="domain" description="Bacterial bifunctional deaminase-reductase C-terminal" evidence="1">
    <location>
        <begin position="48"/>
        <end position="233"/>
    </location>
</feature>
<dbReference type="Gene3D" id="3.40.430.10">
    <property type="entry name" value="Dihydrofolate Reductase, subunit A"/>
    <property type="match status" value="1"/>
</dbReference>
<dbReference type="PANTHER" id="PTHR38011:SF11">
    <property type="entry name" value="2,5-DIAMINO-6-RIBOSYLAMINO-4(3H)-PYRIMIDINONE 5'-PHOSPHATE REDUCTASE"/>
    <property type="match status" value="1"/>
</dbReference>
<keyword evidence="3" id="KW-1185">Reference proteome</keyword>
<dbReference type="InterPro" id="IPR002734">
    <property type="entry name" value="RibDG_C"/>
</dbReference>
<protein>
    <submittedName>
        <fullName evidence="2">Deaminase</fullName>
    </submittedName>
</protein>
<dbReference type="SUPFAM" id="SSF53597">
    <property type="entry name" value="Dihydrofolate reductase-like"/>
    <property type="match status" value="1"/>
</dbReference>
<evidence type="ECO:0000313" key="2">
    <source>
        <dbReference type="EMBL" id="GIH61881.1"/>
    </source>
</evidence>
<dbReference type="InterPro" id="IPR050765">
    <property type="entry name" value="Riboflavin_Biosynth_HTPR"/>
</dbReference>
<reference evidence="2 3" key="1">
    <citation type="submission" date="2021-01" db="EMBL/GenBank/DDBJ databases">
        <title>Whole genome shotgun sequence of Microbispora siamensis NBRC 104113.</title>
        <authorList>
            <person name="Komaki H."/>
            <person name="Tamura T."/>
        </authorList>
    </citation>
    <scope>NUCLEOTIDE SEQUENCE [LARGE SCALE GENOMIC DNA]</scope>
    <source>
        <strain evidence="2 3">NBRC 104113</strain>
    </source>
</reference>
<dbReference type="Proteomes" id="UP000660454">
    <property type="component" value="Unassembled WGS sequence"/>
</dbReference>
<proteinExistence type="predicted"/>
<dbReference type="PANTHER" id="PTHR38011">
    <property type="entry name" value="DIHYDROFOLATE REDUCTASE FAMILY PROTEIN (AFU_ORTHOLOGUE AFUA_8G06820)"/>
    <property type="match status" value="1"/>
</dbReference>
<gene>
    <name evidence="2" type="ORF">Msi02_26980</name>
</gene>
<dbReference type="EMBL" id="BOOF01000012">
    <property type="protein sequence ID" value="GIH61881.1"/>
    <property type="molecule type" value="Genomic_DNA"/>
</dbReference>
<evidence type="ECO:0000313" key="3">
    <source>
        <dbReference type="Proteomes" id="UP000660454"/>
    </source>
</evidence>
<comment type="caution">
    <text evidence="2">The sequence shown here is derived from an EMBL/GenBank/DDBJ whole genome shotgun (WGS) entry which is preliminary data.</text>
</comment>
<organism evidence="2 3">
    <name type="scientific">Microbispora siamensis</name>
    <dbReference type="NCBI Taxonomy" id="564413"/>
    <lineage>
        <taxon>Bacteria</taxon>
        <taxon>Bacillati</taxon>
        <taxon>Actinomycetota</taxon>
        <taxon>Actinomycetes</taxon>
        <taxon>Streptosporangiales</taxon>
        <taxon>Streptosporangiaceae</taxon>
        <taxon>Microbispora</taxon>
    </lineage>
</organism>
<accession>A0ABQ4GKC5</accession>
<dbReference type="InterPro" id="IPR024072">
    <property type="entry name" value="DHFR-like_dom_sf"/>
</dbReference>
<name>A0ABQ4GKC5_9ACTN</name>
<dbReference type="Pfam" id="PF01872">
    <property type="entry name" value="RibD_C"/>
    <property type="match status" value="1"/>
</dbReference>